<dbReference type="PIRSF" id="PIRSF028983">
    <property type="entry name" value="BCP1"/>
    <property type="match status" value="1"/>
</dbReference>
<keyword evidence="6" id="KW-1185">Reference proteome</keyword>
<feature type="region of interest" description="Disordered" evidence="4">
    <location>
        <begin position="1"/>
        <end position="32"/>
    </location>
</feature>
<comment type="subcellular location">
    <subcellularLocation>
        <location evidence="3">Nucleus</location>
    </subcellularLocation>
</comment>
<name>A0A642UXZ5_9ASCO</name>
<dbReference type="PANTHER" id="PTHR13261">
    <property type="entry name" value="BRCA2 AND CDKN1A INTERACTING PROTEIN"/>
    <property type="match status" value="1"/>
</dbReference>
<dbReference type="VEuPathDB" id="FungiDB:TRICI_005602"/>
<keyword evidence="3" id="KW-0653">Protein transport</keyword>
<evidence type="ECO:0000313" key="5">
    <source>
        <dbReference type="EMBL" id="KAA8903997.1"/>
    </source>
</evidence>
<organism evidence="5 6">
    <name type="scientific">Trichomonascus ciferrii</name>
    <dbReference type="NCBI Taxonomy" id="44093"/>
    <lineage>
        <taxon>Eukaryota</taxon>
        <taxon>Fungi</taxon>
        <taxon>Dikarya</taxon>
        <taxon>Ascomycota</taxon>
        <taxon>Saccharomycotina</taxon>
        <taxon>Dipodascomycetes</taxon>
        <taxon>Dipodascales</taxon>
        <taxon>Trichomonascaceae</taxon>
        <taxon>Trichomonascus</taxon>
        <taxon>Trichomonascus ciferrii complex</taxon>
    </lineage>
</organism>
<comment type="similarity">
    <text evidence="1 3">Belongs to the BCP1 family.</text>
</comment>
<dbReference type="PANTHER" id="PTHR13261:SF0">
    <property type="entry name" value="BRCA2 AND CDKN1A-INTERACTING PROTEIN"/>
    <property type="match status" value="1"/>
</dbReference>
<dbReference type="GO" id="GO:0005634">
    <property type="term" value="C:nucleus"/>
    <property type="evidence" value="ECO:0007669"/>
    <property type="project" value="UniProtKB-SubCell"/>
</dbReference>
<evidence type="ECO:0000256" key="4">
    <source>
        <dbReference type="SAM" id="MobiDB-lite"/>
    </source>
</evidence>
<protein>
    <recommendedName>
        <fullName evidence="2 3">Protein BCP1</fullName>
    </recommendedName>
</protein>
<comment type="function">
    <text evidence="3">Involved in nuclear export, actin cytoskeleton organization and vesicular transport.</text>
</comment>
<comment type="caution">
    <text evidence="5">The sequence shown here is derived from an EMBL/GenBank/DDBJ whole genome shotgun (WGS) entry which is preliminary data.</text>
</comment>
<dbReference type="InterPro" id="IPR025602">
    <property type="entry name" value="BCP1_family"/>
</dbReference>
<dbReference type="AlphaFoldDB" id="A0A642UXZ5"/>
<evidence type="ECO:0000256" key="1">
    <source>
        <dbReference type="ARBA" id="ARBA00006781"/>
    </source>
</evidence>
<dbReference type="EMBL" id="SWFS01000435">
    <property type="protein sequence ID" value="KAA8903997.1"/>
    <property type="molecule type" value="Genomic_DNA"/>
</dbReference>
<proteinExistence type="inferred from homology"/>
<accession>A0A642UXZ5</accession>
<keyword evidence="3" id="KW-0539">Nucleus</keyword>
<gene>
    <name evidence="5" type="ORF">TRICI_005602</name>
</gene>
<evidence type="ECO:0000256" key="3">
    <source>
        <dbReference type="PIRNR" id="PIRNR028983"/>
    </source>
</evidence>
<evidence type="ECO:0000256" key="2">
    <source>
        <dbReference type="ARBA" id="ARBA00014649"/>
    </source>
</evidence>
<dbReference type="GO" id="GO:0015031">
    <property type="term" value="P:protein transport"/>
    <property type="evidence" value="ECO:0007669"/>
    <property type="project" value="UniProtKB-KW"/>
</dbReference>
<feature type="compositionally biased region" description="Basic and acidic residues" evidence="4">
    <location>
        <begin position="1"/>
        <end position="23"/>
    </location>
</feature>
<keyword evidence="3" id="KW-0813">Transport</keyword>
<dbReference type="OrthoDB" id="27543at2759"/>
<evidence type="ECO:0000313" key="6">
    <source>
        <dbReference type="Proteomes" id="UP000761534"/>
    </source>
</evidence>
<dbReference type="Pfam" id="PF13862">
    <property type="entry name" value="BCCIP"/>
    <property type="match status" value="1"/>
</dbReference>
<reference evidence="5" key="1">
    <citation type="journal article" date="2019" name="G3 (Bethesda)">
        <title>Genome Assemblies of Two Rare Opportunistic Yeast Pathogens: Diutina rugosa (syn. Candida rugosa) and Trichomonascus ciferrii (syn. Candida ciferrii).</title>
        <authorList>
            <person name="Mixao V."/>
            <person name="Saus E."/>
            <person name="Hansen A.P."/>
            <person name="Lass-Florl C."/>
            <person name="Gabaldon T."/>
        </authorList>
    </citation>
    <scope>NUCLEOTIDE SEQUENCE</scope>
    <source>
        <strain evidence="5">CBS 4856</strain>
    </source>
</reference>
<sequence>MSEVQKRKNEEIEGEEPEKRVENGDEEEDAPEIVDVDFDFFDPTEVDFHAIKNLLRQLLDSDCDNFELSTLADVILDSTSRGTTVKVDGPESDPFALVSIVDLNQHKDKPAMKTLIEYMISKTSKKPEFNRKLRQLLAAGSKNKIGLVFSERMINMPVEVVPPMYRLFLEEMTRESRSSESPFDYYIIVSKAFTEEESQLDLEERRPLKRGKFQNPKEIYHFHSEDDVFHEFAEYHTYYEYSRAAQDSDSKRTFQDYGIFPKGHLILIKGDKFKPAVDQMSQKFAPPNEQ</sequence>
<dbReference type="Proteomes" id="UP000761534">
    <property type="component" value="Unassembled WGS sequence"/>
</dbReference>